<dbReference type="EMBL" id="BPQR01000031">
    <property type="protein sequence ID" value="GJE06601.1"/>
    <property type="molecule type" value="Genomic_DNA"/>
</dbReference>
<reference evidence="3" key="1">
    <citation type="journal article" date="2021" name="Front. Microbiol.">
        <title>Comprehensive Comparative Genomics and Phenotyping of Methylobacterium Species.</title>
        <authorList>
            <person name="Alessa O."/>
            <person name="Ogura Y."/>
            <person name="Fujitani Y."/>
            <person name="Takami H."/>
            <person name="Hayashi T."/>
            <person name="Sahin N."/>
            <person name="Tani A."/>
        </authorList>
    </citation>
    <scope>NUCLEOTIDE SEQUENCE</scope>
    <source>
        <strain evidence="3">LMG 23639</strain>
    </source>
</reference>
<reference evidence="3" key="2">
    <citation type="submission" date="2021-08" db="EMBL/GenBank/DDBJ databases">
        <authorList>
            <person name="Tani A."/>
            <person name="Ola A."/>
            <person name="Ogura Y."/>
            <person name="Katsura K."/>
            <person name="Hayashi T."/>
        </authorList>
    </citation>
    <scope>NUCLEOTIDE SEQUENCE</scope>
    <source>
        <strain evidence="3">LMG 23639</strain>
    </source>
</reference>
<feature type="transmembrane region" description="Helical" evidence="1">
    <location>
        <begin position="241"/>
        <end position="261"/>
    </location>
</feature>
<feature type="transmembrane region" description="Helical" evidence="1">
    <location>
        <begin position="69"/>
        <end position="91"/>
    </location>
</feature>
<proteinExistence type="predicted"/>
<protein>
    <recommendedName>
        <fullName evidence="2">Heparan-alpha-glucosaminide N-acetyltransferase catalytic domain-containing protein</fullName>
    </recommendedName>
</protein>
<feature type="transmembrane region" description="Helical" evidence="1">
    <location>
        <begin position="127"/>
        <end position="145"/>
    </location>
</feature>
<sequence length="341" mass="36095">MSDPDPTDAPHPTDRAAAHEAVVTQRRLPVVDAARGLCLAAMAAYHTLWDLGFLRLTPENYALTGGGRAAAHAIAGSFLLLVGVGVVLMNGAGIHWRATLQRLLRIGTGALLVTAGTYLAFPETYVFFGILHCIAVSSLMALAFLRWPAWMLAPAGLAVIAAPFVVAHPLLDAPALAFLGLGQAVPRTNDFVPLFPWFGPVLLGMALAKLGLPILAASRAGSWQPRGWPGRAAAFAGRHSLIVYLIHQPVLLALLSGLAALTGPHPRAGWPEFRRDYVAICTRTGGSAEACRIAARCTAEALRAEGLWSRGERSFTTPERLRAQRLSGDCYAAAEGSAPPP</sequence>
<name>A0ABQ4SWJ0_9HYPH</name>
<dbReference type="InterPro" id="IPR012429">
    <property type="entry name" value="HGSNAT_cat"/>
</dbReference>
<keyword evidence="1" id="KW-1133">Transmembrane helix</keyword>
<feature type="transmembrane region" description="Helical" evidence="1">
    <location>
        <begin position="152"/>
        <end position="171"/>
    </location>
</feature>
<keyword evidence="4" id="KW-1185">Reference proteome</keyword>
<keyword evidence="1" id="KW-0472">Membrane</keyword>
<evidence type="ECO:0000256" key="1">
    <source>
        <dbReference type="SAM" id="Phobius"/>
    </source>
</evidence>
<evidence type="ECO:0000313" key="4">
    <source>
        <dbReference type="Proteomes" id="UP001055102"/>
    </source>
</evidence>
<organism evidence="3 4">
    <name type="scientific">Methylobacterium jeotgali</name>
    <dbReference type="NCBI Taxonomy" id="381630"/>
    <lineage>
        <taxon>Bacteria</taxon>
        <taxon>Pseudomonadati</taxon>
        <taxon>Pseudomonadota</taxon>
        <taxon>Alphaproteobacteria</taxon>
        <taxon>Hyphomicrobiales</taxon>
        <taxon>Methylobacteriaceae</taxon>
        <taxon>Methylobacterium</taxon>
    </lineage>
</organism>
<comment type="caution">
    <text evidence="3">The sequence shown here is derived from an EMBL/GenBank/DDBJ whole genome shotgun (WGS) entry which is preliminary data.</text>
</comment>
<dbReference type="Proteomes" id="UP001055102">
    <property type="component" value="Unassembled WGS sequence"/>
</dbReference>
<feature type="domain" description="Heparan-alpha-glucosaminide N-acetyltransferase catalytic" evidence="2">
    <location>
        <begin position="27"/>
        <end position="249"/>
    </location>
</feature>
<evidence type="ECO:0000259" key="2">
    <source>
        <dbReference type="Pfam" id="PF07786"/>
    </source>
</evidence>
<dbReference type="Pfam" id="PF07786">
    <property type="entry name" value="HGSNAT_cat"/>
    <property type="match status" value="1"/>
</dbReference>
<evidence type="ECO:0000313" key="3">
    <source>
        <dbReference type="EMBL" id="GJE06601.1"/>
    </source>
</evidence>
<accession>A0ABQ4SWJ0</accession>
<feature type="transmembrane region" description="Helical" evidence="1">
    <location>
        <begin position="103"/>
        <end position="121"/>
    </location>
</feature>
<keyword evidence="1" id="KW-0812">Transmembrane</keyword>
<dbReference type="RefSeq" id="WP_238275372.1">
    <property type="nucleotide sequence ID" value="NZ_BPQR01000031.1"/>
</dbReference>
<feature type="transmembrane region" description="Helical" evidence="1">
    <location>
        <begin position="197"/>
        <end position="220"/>
    </location>
</feature>
<gene>
    <name evidence="3" type="ORF">AOPFMNJM_1923</name>
</gene>